<dbReference type="Pfam" id="PF02872">
    <property type="entry name" value="5_nucleotid_C"/>
    <property type="match status" value="1"/>
</dbReference>
<dbReference type="SUPFAM" id="SSF55816">
    <property type="entry name" value="5'-nucleotidase (syn. UDP-sugar hydrolase), C-terminal domain"/>
    <property type="match status" value="1"/>
</dbReference>
<keyword evidence="4" id="KW-1185">Reference proteome</keyword>
<gene>
    <name evidence="3" type="ORF">FHX81_1922</name>
</gene>
<evidence type="ECO:0000259" key="2">
    <source>
        <dbReference type="Pfam" id="PF02872"/>
    </source>
</evidence>
<reference evidence="3 4" key="1">
    <citation type="submission" date="2019-06" db="EMBL/GenBank/DDBJ databases">
        <title>Sequencing the genomes of 1000 actinobacteria strains.</title>
        <authorList>
            <person name="Klenk H.-P."/>
        </authorList>
    </citation>
    <scope>NUCLEOTIDE SEQUENCE [LARGE SCALE GENOMIC DNA]</scope>
    <source>
        <strain evidence="3 4">DSM 45456</strain>
    </source>
</reference>
<dbReference type="InterPro" id="IPR008334">
    <property type="entry name" value="5'-Nucleotdase_C"/>
</dbReference>
<comment type="caution">
    <text evidence="3">The sequence shown here is derived from an EMBL/GenBank/DDBJ whole genome shotgun (WGS) entry which is preliminary data.</text>
</comment>
<feature type="domain" description="5'-Nucleotidase C-terminal" evidence="2">
    <location>
        <begin position="47"/>
        <end position="96"/>
    </location>
</feature>
<evidence type="ECO:0000313" key="4">
    <source>
        <dbReference type="Proteomes" id="UP000316628"/>
    </source>
</evidence>
<name>A0A543J9V7_9PSEU</name>
<protein>
    <submittedName>
        <fullName evidence="3">5'-nucleotidase-like protein</fullName>
    </submittedName>
</protein>
<dbReference type="InterPro" id="IPR036907">
    <property type="entry name" value="5'-Nucleotdase_C_sf"/>
</dbReference>
<evidence type="ECO:0000313" key="3">
    <source>
        <dbReference type="EMBL" id="TQM79613.1"/>
    </source>
</evidence>
<dbReference type="Gene3D" id="3.90.780.10">
    <property type="entry name" value="5'-Nucleotidase, C-terminal domain"/>
    <property type="match status" value="1"/>
</dbReference>
<accession>A0A543J9V7</accession>
<organism evidence="3 4">
    <name type="scientific">Saccharothrix saharensis</name>
    <dbReference type="NCBI Taxonomy" id="571190"/>
    <lineage>
        <taxon>Bacteria</taxon>
        <taxon>Bacillati</taxon>
        <taxon>Actinomycetota</taxon>
        <taxon>Actinomycetes</taxon>
        <taxon>Pseudonocardiales</taxon>
        <taxon>Pseudonocardiaceae</taxon>
        <taxon>Saccharothrix</taxon>
    </lineage>
</organism>
<dbReference type="Proteomes" id="UP000316628">
    <property type="component" value="Unassembled WGS sequence"/>
</dbReference>
<feature type="region of interest" description="Disordered" evidence="1">
    <location>
        <begin position="1"/>
        <end position="33"/>
    </location>
</feature>
<proteinExistence type="predicted"/>
<evidence type="ECO:0000256" key="1">
    <source>
        <dbReference type="SAM" id="MobiDB-lite"/>
    </source>
</evidence>
<dbReference type="GO" id="GO:0016787">
    <property type="term" value="F:hydrolase activity"/>
    <property type="evidence" value="ECO:0007669"/>
    <property type="project" value="InterPro"/>
</dbReference>
<sequence length="144" mass="15448">MKDYQERSAGYSKAVTTPGPHQPDALTNAAGTPDHPYDVVAGLDAPLTYDIDLARPVGQRITGPAHDGVPVTAEQAFAVAVNNYRQSGGGNFPHVATAPVPHDRQPEIRQLVIDWVRARGEVDPAAFHRVDWRLVVDGVPVVVG</sequence>
<dbReference type="GO" id="GO:0009166">
    <property type="term" value="P:nucleotide catabolic process"/>
    <property type="evidence" value="ECO:0007669"/>
    <property type="project" value="InterPro"/>
</dbReference>
<dbReference type="EMBL" id="VFPP01000001">
    <property type="protein sequence ID" value="TQM79613.1"/>
    <property type="molecule type" value="Genomic_DNA"/>
</dbReference>
<dbReference type="RefSeq" id="WP_246107721.1">
    <property type="nucleotide sequence ID" value="NZ_VFPP01000001.1"/>
</dbReference>
<dbReference type="AlphaFoldDB" id="A0A543J9V7"/>